<evidence type="ECO:0000256" key="2">
    <source>
        <dbReference type="SAM" id="MobiDB-lite"/>
    </source>
</evidence>
<dbReference type="PANTHER" id="PTHR30570:SF1">
    <property type="entry name" value="PHOSPHATE-BINDING PROTEIN PSTS"/>
    <property type="match status" value="1"/>
</dbReference>
<dbReference type="AlphaFoldDB" id="A0A928VYH1"/>
<feature type="domain" description="PBP" evidence="3">
    <location>
        <begin position="115"/>
        <end position="356"/>
    </location>
</feature>
<dbReference type="SUPFAM" id="SSF53850">
    <property type="entry name" value="Periplasmic binding protein-like II"/>
    <property type="match status" value="1"/>
</dbReference>
<dbReference type="InterPro" id="IPR050811">
    <property type="entry name" value="Phosphate_ABC_transporter"/>
</dbReference>
<dbReference type="RefSeq" id="WP_264321360.1">
    <property type="nucleotide sequence ID" value="NZ_JADEXN010000155.1"/>
</dbReference>
<gene>
    <name evidence="4" type="ORF">IQ235_10115</name>
</gene>
<evidence type="ECO:0000256" key="1">
    <source>
        <dbReference type="ARBA" id="ARBA00022729"/>
    </source>
</evidence>
<keyword evidence="1" id="KW-0732">Signal</keyword>
<proteinExistence type="predicted"/>
<organism evidence="4 5">
    <name type="scientific">Zarconia navalis LEGE 11467</name>
    <dbReference type="NCBI Taxonomy" id="1828826"/>
    <lineage>
        <taxon>Bacteria</taxon>
        <taxon>Bacillati</taxon>
        <taxon>Cyanobacteriota</taxon>
        <taxon>Cyanophyceae</taxon>
        <taxon>Oscillatoriophycideae</taxon>
        <taxon>Oscillatoriales</taxon>
        <taxon>Oscillatoriales incertae sedis</taxon>
        <taxon>Zarconia</taxon>
        <taxon>Zarconia navalis</taxon>
    </lineage>
</organism>
<name>A0A928VYH1_9CYAN</name>
<comment type="caution">
    <text evidence="4">The sequence shown here is derived from an EMBL/GenBank/DDBJ whole genome shotgun (WGS) entry which is preliminary data.</text>
</comment>
<dbReference type="EMBL" id="JADEXN010000155">
    <property type="protein sequence ID" value="MBE9041132.1"/>
    <property type="molecule type" value="Genomic_DNA"/>
</dbReference>
<dbReference type="Gene3D" id="3.40.190.10">
    <property type="entry name" value="Periplasmic binding protein-like II"/>
    <property type="match status" value="2"/>
</dbReference>
<reference evidence="4" key="1">
    <citation type="submission" date="2020-10" db="EMBL/GenBank/DDBJ databases">
        <authorList>
            <person name="Castelo-Branco R."/>
            <person name="Eusebio N."/>
            <person name="Adriana R."/>
            <person name="Vieira A."/>
            <person name="Brugerolle De Fraissinette N."/>
            <person name="Rezende De Castro R."/>
            <person name="Schneider M.P."/>
            <person name="Vasconcelos V."/>
            <person name="Leao P.N."/>
        </authorList>
    </citation>
    <scope>NUCLEOTIDE SEQUENCE</scope>
    <source>
        <strain evidence="4">LEGE 11467</strain>
    </source>
</reference>
<evidence type="ECO:0000313" key="5">
    <source>
        <dbReference type="Proteomes" id="UP000621799"/>
    </source>
</evidence>
<evidence type="ECO:0000259" key="3">
    <source>
        <dbReference type="Pfam" id="PF12849"/>
    </source>
</evidence>
<feature type="region of interest" description="Disordered" evidence="2">
    <location>
        <begin position="1"/>
        <end position="21"/>
    </location>
</feature>
<dbReference type="PANTHER" id="PTHR30570">
    <property type="entry name" value="PERIPLASMIC PHOSPHATE BINDING COMPONENT OF PHOSPHATE ABC TRANSPORTER"/>
    <property type="match status" value="1"/>
</dbReference>
<protein>
    <submittedName>
        <fullName evidence="4">Substrate-binding domain-containing protein</fullName>
    </submittedName>
</protein>
<evidence type="ECO:0000313" key="4">
    <source>
        <dbReference type="EMBL" id="MBE9041132.1"/>
    </source>
</evidence>
<keyword evidence="5" id="KW-1185">Reference proteome</keyword>
<sequence>MKRQVKPEVDGTTDDPRNRAAEPVRDRWMARGCRTLFVLLMWLPVSCNPQLQESENLEVNNKNPKNPYVRFSEAVAPLEPLASESAISDRVEAQFARKENGAIPLPPVVPLEVDGDLALAGATSIDPLNERIYRRFIREGYAGTIDLNEMDSTSAIRGLCQKGTFDLVTVTRPMMEGERIACEEGGRQPIELEIAQDALAIAVNQLDAFVKNVSLSELADVISVSKWSEANPDWPNEPIKRFAIGPKSPSVDLMVERVFEGNAEAVLNAPNTSFFQFNAPLIQELSTARYGVGFLNYSAYRQAARAFRLVSVEGVAIGRGTVENGTYPLTRKLYLYADANQLKQKPQAIALIHFYLAHVNEEIEDVGLFPLSLSDIDRARRNWLEAIE</sequence>
<dbReference type="Pfam" id="PF12849">
    <property type="entry name" value="PBP_like_2"/>
    <property type="match status" value="1"/>
</dbReference>
<accession>A0A928VYH1</accession>
<dbReference type="Proteomes" id="UP000621799">
    <property type="component" value="Unassembled WGS sequence"/>
</dbReference>
<dbReference type="InterPro" id="IPR024370">
    <property type="entry name" value="PBP_domain"/>
</dbReference>